<name>A0ABT8SRD6_9HYPH</name>
<dbReference type="EMBL" id="JAUKWQ010000001">
    <property type="protein sequence ID" value="MDO1580906.1"/>
    <property type="molecule type" value="Genomic_DNA"/>
</dbReference>
<sequence length="58" mass="6433">MLLSIQETARRLNLSPKTIRQSPHIAKIRPNGEHGHLRVPLAEVERIIASGTVKGADR</sequence>
<keyword evidence="2" id="KW-1185">Reference proteome</keyword>
<organism evidence="1 2">
    <name type="scientific">Rhizobium oryzicola</name>
    <dbReference type="NCBI Taxonomy" id="1232668"/>
    <lineage>
        <taxon>Bacteria</taxon>
        <taxon>Pseudomonadati</taxon>
        <taxon>Pseudomonadota</taxon>
        <taxon>Alphaproteobacteria</taxon>
        <taxon>Hyphomicrobiales</taxon>
        <taxon>Rhizobiaceae</taxon>
        <taxon>Rhizobium/Agrobacterium group</taxon>
        <taxon>Rhizobium</taxon>
    </lineage>
</organism>
<evidence type="ECO:0008006" key="3">
    <source>
        <dbReference type="Google" id="ProtNLM"/>
    </source>
</evidence>
<reference evidence="1" key="2">
    <citation type="submission" date="2023-07" db="EMBL/GenBank/DDBJ databases">
        <authorList>
            <person name="Sun H."/>
        </authorList>
    </citation>
    <scope>NUCLEOTIDE SEQUENCE</scope>
    <source>
        <strain evidence="1">05753</strain>
    </source>
</reference>
<dbReference type="RefSeq" id="WP_302075047.1">
    <property type="nucleotide sequence ID" value="NZ_JAUKWQ010000001.1"/>
</dbReference>
<evidence type="ECO:0000313" key="1">
    <source>
        <dbReference type="EMBL" id="MDO1580906.1"/>
    </source>
</evidence>
<comment type="caution">
    <text evidence="1">The sequence shown here is derived from an EMBL/GenBank/DDBJ whole genome shotgun (WGS) entry which is preliminary data.</text>
</comment>
<evidence type="ECO:0000313" key="2">
    <source>
        <dbReference type="Proteomes" id="UP001169006"/>
    </source>
</evidence>
<reference evidence="1" key="1">
    <citation type="journal article" date="2015" name="Int. J. Syst. Evol. Microbiol.">
        <title>Rhizobium oryzicola sp. nov., potential plant-growth-promoting endophytic bacteria isolated from rice roots.</title>
        <authorList>
            <person name="Zhang X.X."/>
            <person name="Gao J.S."/>
            <person name="Cao Y.H."/>
            <person name="Sheirdil R.A."/>
            <person name="Wang X.C."/>
            <person name="Zhang L."/>
        </authorList>
    </citation>
    <scope>NUCLEOTIDE SEQUENCE</scope>
    <source>
        <strain evidence="1">05753</strain>
    </source>
</reference>
<proteinExistence type="predicted"/>
<dbReference type="Proteomes" id="UP001169006">
    <property type="component" value="Unassembled WGS sequence"/>
</dbReference>
<accession>A0ABT8SRD6</accession>
<gene>
    <name evidence="1" type="ORF">Q2T52_02250</name>
</gene>
<protein>
    <recommendedName>
        <fullName evidence="3">Helix-turn-helix domain-containing protein</fullName>
    </recommendedName>
</protein>